<dbReference type="Pfam" id="PF00155">
    <property type="entry name" value="Aminotran_1_2"/>
    <property type="match status" value="1"/>
</dbReference>
<evidence type="ECO:0000313" key="9">
    <source>
        <dbReference type="Proteomes" id="UP000219546"/>
    </source>
</evidence>
<dbReference type="PANTHER" id="PTHR46383">
    <property type="entry name" value="ASPARTATE AMINOTRANSFERASE"/>
    <property type="match status" value="1"/>
</dbReference>
<keyword evidence="5" id="KW-0663">Pyridoxal phosphate</keyword>
<comment type="similarity">
    <text evidence="2 6">Belongs to the class-I pyridoxal-phosphate-dependent aminotransferase family.</text>
</comment>
<dbReference type="PANTHER" id="PTHR46383:SF1">
    <property type="entry name" value="ASPARTATE AMINOTRANSFERASE"/>
    <property type="match status" value="1"/>
</dbReference>
<evidence type="ECO:0000256" key="4">
    <source>
        <dbReference type="ARBA" id="ARBA00022679"/>
    </source>
</evidence>
<dbReference type="RefSeq" id="WP_097159903.1">
    <property type="nucleotide sequence ID" value="NZ_JBEPMQ010000009.1"/>
</dbReference>
<protein>
    <recommendedName>
        <fullName evidence="6">Aminotransferase</fullName>
        <ecNumber evidence="6">2.6.1.-</ecNumber>
    </recommendedName>
</protein>
<evidence type="ECO:0000313" key="8">
    <source>
        <dbReference type="EMBL" id="SNX74350.1"/>
    </source>
</evidence>
<evidence type="ECO:0000259" key="7">
    <source>
        <dbReference type="Pfam" id="PF00155"/>
    </source>
</evidence>
<keyword evidence="4 6" id="KW-0808">Transferase</keyword>
<keyword evidence="9" id="KW-1185">Reference proteome</keyword>
<evidence type="ECO:0000256" key="5">
    <source>
        <dbReference type="ARBA" id="ARBA00022898"/>
    </source>
</evidence>
<proteinExistence type="inferred from homology"/>
<evidence type="ECO:0000256" key="3">
    <source>
        <dbReference type="ARBA" id="ARBA00022576"/>
    </source>
</evidence>
<evidence type="ECO:0000256" key="1">
    <source>
        <dbReference type="ARBA" id="ARBA00001933"/>
    </source>
</evidence>
<dbReference type="Proteomes" id="UP000219546">
    <property type="component" value="Unassembled WGS sequence"/>
</dbReference>
<dbReference type="InterPro" id="IPR004839">
    <property type="entry name" value="Aminotransferase_I/II_large"/>
</dbReference>
<dbReference type="Gene3D" id="3.40.640.10">
    <property type="entry name" value="Type I PLP-dependent aspartate aminotransferase-like (Major domain)"/>
    <property type="match status" value="1"/>
</dbReference>
<dbReference type="GO" id="GO:0030170">
    <property type="term" value="F:pyridoxal phosphate binding"/>
    <property type="evidence" value="ECO:0007669"/>
    <property type="project" value="InterPro"/>
</dbReference>
<dbReference type="InterPro" id="IPR050596">
    <property type="entry name" value="AspAT/PAT-like"/>
</dbReference>
<dbReference type="InterPro" id="IPR015424">
    <property type="entry name" value="PyrdxlP-dep_Trfase"/>
</dbReference>
<organism evidence="8 9">
    <name type="scientific">Bacillus oleivorans</name>
    <dbReference type="NCBI Taxonomy" id="1448271"/>
    <lineage>
        <taxon>Bacteria</taxon>
        <taxon>Bacillati</taxon>
        <taxon>Bacillota</taxon>
        <taxon>Bacilli</taxon>
        <taxon>Bacillales</taxon>
        <taxon>Bacillaceae</taxon>
        <taxon>Bacillus</taxon>
    </lineage>
</organism>
<dbReference type="GO" id="GO:0008483">
    <property type="term" value="F:transaminase activity"/>
    <property type="evidence" value="ECO:0007669"/>
    <property type="project" value="UniProtKB-KW"/>
</dbReference>
<comment type="cofactor">
    <cofactor evidence="1 6">
        <name>pyridoxal 5'-phosphate</name>
        <dbReference type="ChEBI" id="CHEBI:597326"/>
    </cofactor>
</comment>
<accession>A0A285D3G2</accession>
<dbReference type="GO" id="GO:0006520">
    <property type="term" value="P:amino acid metabolic process"/>
    <property type="evidence" value="ECO:0007669"/>
    <property type="project" value="InterPro"/>
</dbReference>
<dbReference type="SUPFAM" id="SSF53383">
    <property type="entry name" value="PLP-dependent transferases"/>
    <property type="match status" value="1"/>
</dbReference>
<dbReference type="InterPro" id="IPR015421">
    <property type="entry name" value="PyrdxlP-dep_Trfase_major"/>
</dbReference>
<dbReference type="OrthoDB" id="9813612at2"/>
<evidence type="ECO:0000256" key="2">
    <source>
        <dbReference type="ARBA" id="ARBA00007441"/>
    </source>
</evidence>
<keyword evidence="3 6" id="KW-0032">Aminotransferase</keyword>
<sequence length="367" mass="41457">MINVSDLSLINLSLGEIKGGPSEKLRKFTSSKVLEEWQGYTSPYGIYELRRAILDHFQPLYQNKLQLSQVLVTAGASMALTSVYYLISNKRLLIPNIGFPLYRKTAAQLGVQLTEYHIGPEKNWNLTIQQIEEGFKSGIRALIWNNPNNPLGFIAPSYVVEEMCELCKRYKALCITDEVYREFNGAVAVTSPSEIIPNQTIFIYSFSKSYGLAGIRVGCVIAHPQIIEGLREVHWNSGMSVSWIGQEIAKYAIESLPDYPHDLSQKVKKRLNNAVIFFREKDIPFYFPDGGIYICIDTKDLGIDSAHFTTIVREKANLQLMPGMAFGKESASIVRLNAGVEDDIFHEALQRVEHVYADQKGLKETYE</sequence>
<name>A0A285D3G2_9BACI</name>
<dbReference type="CDD" id="cd00609">
    <property type="entry name" value="AAT_like"/>
    <property type="match status" value="1"/>
</dbReference>
<reference evidence="8 9" key="1">
    <citation type="submission" date="2017-08" db="EMBL/GenBank/DDBJ databases">
        <authorList>
            <person name="de Groot N.N."/>
        </authorList>
    </citation>
    <scope>NUCLEOTIDE SEQUENCE [LARGE SCALE GENOMIC DNA]</scope>
    <source>
        <strain evidence="8 9">JC228</strain>
    </source>
</reference>
<dbReference type="EC" id="2.6.1.-" evidence="6"/>
<dbReference type="AlphaFoldDB" id="A0A285D3G2"/>
<evidence type="ECO:0000256" key="6">
    <source>
        <dbReference type="RuleBase" id="RU000481"/>
    </source>
</evidence>
<dbReference type="EMBL" id="OAOP01000009">
    <property type="protein sequence ID" value="SNX74350.1"/>
    <property type="molecule type" value="Genomic_DNA"/>
</dbReference>
<gene>
    <name evidence="8" type="ORF">SAMN05877753_10952</name>
</gene>
<dbReference type="InterPro" id="IPR004838">
    <property type="entry name" value="NHTrfase_class1_PyrdxlP-BS"/>
</dbReference>
<feature type="domain" description="Aminotransferase class I/classII large" evidence="7">
    <location>
        <begin position="9"/>
        <end position="351"/>
    </location>
</feature>
<dbReference type="PROSITE" id="PS00105">
    <property type="entry name" value="AA_TRANSFER_CLASS_1"/>
    <property type="match status" value="1"/>
</dbReference>